<dbReference type="Proteomes" id="UP001168098">
    <property type="component" value="Unassembled WGS sequence"/>
</dbReference>
<evidence type="ECO:0000313" key="1">
    <source>
        <dbReference type="EMBL" id="KAJ9707582.1"/>
    </source>
</evidence>
<gene>
    <name evidence="1" type="ORF">PVL29_002559</name>
</gene>
<dbReference type="GO" id="GO:0043565">
    <property type="term" value="F:sequence-specific DNA binding"/>
    <property type="evidence" value="ECO:0007669"/>
    <property type="project" value="InterPro"/>
</dbReference>
<sequence>MEAMNDASGHSVNKMKQEFTEPNSFSHAKGNARCKELGNQIEKEAAEDSSIGYYGASEVVLFNTVGQGQGNNIHESSGTFQEESPVQVMDHGYLQINVGSVDLNFRGFRYSSESNPIELSFSITFTIEHSFPITFTKQIFCCCIINLSQSSCYGPSNSGQL</sequence>
<dbReference type="PANTHER" id="PTHR36890">
    <property type="entry name" value="PROTEIN CYCLOPS"/>
    <property type="match status" value="1"/>
</dbReference>
<keyword evidence="2" id="KW-1185">Reference proteome</keyword>
<comment type="caution">
    <text evidence="1">The sequence shown here is derived from an EMBL/GenBank/DDBJ whole genome shotgun (WGS) entry which is preliminary data.</text>
</comment>
<organism evidence="1 2">
    <name type="scientific">Vitis rotundifolia</name>
    <name type="common">Muscadine grape</name>
    <dbReference type="NCBI Taxonomy" id="103349"/>
    <lineage>
        <taxon>Eukaryota</taxon>
        <taxon>Viridiplantae</taxon>
        <taxon>Streptophyta</taxon>
        <taxon>Embryophyta</taxon>
        <taxon>Tracheophyta</taxon>
        <taxon>Spermatophyta</taxon>
        <taxon>Magnoliopsida</taxon>
        <taxon>eudicotyledons</taxon>
        <taxon>Gunneridae</taxon>
        <taxon>Pentapetalae</taxon>
        <taxon>rosids</taxon>
        <taxon>Vitales</taxon>
        <taxon>Vitaceae</taxon>
        <taxon>Viteae</taxon>
        <taxon>Vitis</taxon>
    </lineage>
</organism>
<dbReference type="GO" id="GO:0005634">
    <property type="term" value="C:nucleus"/>
    <property type="evidence" value="ECO:0007669"/>
    <property type="project" value="InterPro"/>
</dbReference>
<accession>A0AA39AHA9</accession>
<dbReference type="PANTHER" id="PTHR36890:SF1">
    <property type="entry name" value="PROTEIN CYCLOPS"/>
    <property type="match status" value="1"/>
</dbReference>
<dbReference type="EMBL" id="JARBHA010000002">
    <property type="protein sequence ID" value="KAJ9707582.1"/>
    <property type="molecule type" value="Genomic_DNA"/>
</dbReference>
<protein>
    <submittedName>
        <fullName evidence="1">Uncharacterized protein</fullName>
    </submittedName>
</protein>
<proteinExistence type="predicted"/>
<dbReference type="GO" id="GO:0036377">
    <property type="term" value="P:arbuscular mycorrhizal association"/>
    <property type="evidence" value="ECO:0007669"/>
    <property type="project" value="InterPro"/>
</dbReference>
<reference evidence="1 2" key="1">
    <citation type="journal article" date="2023" name="BMC Biotechnol.">
        <title>Vitis rotundifolia cv Carlos genome sequencing.</title>
        <authorList>
            <person name="Huff M."/>
            <person name="Hulse-Kemp A."/>
            <person name="Scheffler B."/>
            <person name="Youngblood R."/>
            <person name="Simpson S."/>
            <person name="Babiker E."/>
            <person name="Staton M."/>
        </authorList>
    </citation>
    <scope>NUCLEOTIDE SEQUENCE [LARGE SCALE GENOMIC DNA]</scope>
    <source>
        <tissue evidence="1">Leaf</tissue>
    </source>
</reference>
<dbReference type="InterPro" id="IPR040036">
    <property type="entry name" value="CYCLOPS"/>
</dbReference>
<name>A0AA39AHA9_VITRO</name>
<dbReference type="AlphaFoldDB" id="A0AA39AHA9"/>
<evidence type="ECO:0000313" key="2">
    <source>
        <dbReference type="Proteomes" id="UP001168098"/>
    </source>
</evidence>